<name>A0A663FB54_AQUCH</name>
<evidence type="ECO:0000313" key="1">
    <source>
        <dbReference type="Ensembl" id="ENSACCP00020021764.1"/>
    </source>
</evidence>
<dbReference type="InParanoid" id="A0A663FB54"/>
<evidence type="ECO:0000313" key="2">
    <source>
        <dbReference type="Proteomes" id="UP000472275"/>
    </source>
</evidence>
<proteinExistence type="predicted"/>
<protein>
    <submittedName>
        <fullName evidence="1">Uncharacterized protein</fullName>
    </submittedName>
</protein>
<dbReference type="AlphaFoldDB" id="A0A663FB54"/>
<sequence length="132" mass="14835">RAAIAFCGLPNPAGGFALGKRVRVLCLRWGNSFWLATDRAGINIPRVFKFFKVPKHHCNWTEGERRGEERYPTHRLVFQGGKVNGIIINSFPQMAPASIKVTMLSANTGLIPQLMTLSYHKPVLYNTSKRKP</sequence>
<keyword evidence="2" id="KW-1185">Reference proteome</keyword>
<reference evidence="1" key="1">
    <citation type="submission" date="2025-08" db="UniProtKB">
        <authorList>
            <consortium name="Ensembl"/>
        </authorList>
    </citation>
    <scope>IDENTIFICATION</scope>
</reference>
<dbReference type="Ensembl" id="ENSACCT00020022723.1">
    <property type="protein sequence ID" value="ENSACCP00020021764.1"/>
    <property type="gene ID" value="ENSACCG00020014969.1"/>
</dbReference>
<dbReference type="Proteomes" id="UP000472275">
    <property type="component" value="Chromosome 18"/>
</dbReference>
<organism evidence="1 2">
    <name type="scientific">Aquila chrysaetos chrysaetos</name>
    <dbReference type="NCBI Taxonomy" id="223781"/>
    <lineage>
        <taxon>Eukaryota</taxon>
        <taxon>Metazoa</taxon>
        <taxon>Chordata</taxon>
        <taxon>Craniata</taxon>
        <taxon>Vertebrata</taxon>
        <taxon>Euteleostomi</taxon>
        <taxon>Archelosauria</taxon>
        <taxon>Archosauria</taxon>
        <taxon>Dinosauria</taxon>
        <taxon>Saurischia</taxon>
        <taxon>Theropoda</taxon>
        <taxon>Coelurosauria</taxon>
        <taxon>Aves</taxon>
        <taxon>Neognathae</taxon>
        <taxon>Neoaves</taxon>
        <taxon>Telluraves</taxon>
        <taxon>Accipitrimorphae</taxon>
        <taxon>Accipitriformes</taxon>
        <taxon>Accipitridae</taxon>
        <taxon>Accipitrinae</taxon>
        <taxon>Aquila</taxon>
    </lineage>
</organism>
<accession>A0A663FB54</accession>
<reference evidence="1" key="2">
    <citation type="submission" date="2025-09" db="UniProtKB">
        <authorList>
            <consortium name="Ensembl"/>
        </authorList>
    </citation>
    <scope>IDENTIFICATION</scope>
</reference>